<sequence length="398" mass="42644">MSRVLMAWELGANMGHIDRMLITARGLRERGHEVAFALKDLARAHGRVVADGFPILQSPVWLPRMVNPPRLVNYSAVLAAAGWLDAGGLAGLVSAWRALFDLYRPDLLVCDHAPTAMLAMRGRGVPVAAIGNCFEIPPHRDVFPAMNYWNHDEVQLCARSDATLLAPANRALELLGEAPMHRLTALFDGVRCLAATLPELAHYPDYDDTVEMVGPSFVGDSGVDPEWPAGDGPRVFAYLSPEHADFNAVMGALRDSGLRALVHAKGLSPDAVARLAGPRLRFESQPVKMSPVVRDADVVITHASIGTVSAAALAGCVQLTLPNHMEQYMVSRRIADGGFGLAVAPGSKAVDYPALLRRLLDEPSFTQAAAALAARHADADPVLTGARIATELDRLMAG</sequence>
<evidence type="ECO:0000313" key="1">
    <source>
        <dbReference type="EMBL" id="EGK71805.1"/>
    </source>
</evidence>
<dbReference type="Gene3D" id="3.40.50.2000">
    <property type="entry name" value="Glycogen Phosphorylase B"/>
    <property type="match status" value="2"/>
</dbReference>
<keyword evidence="1" id="KW-0808">Transferase</keyword>
<dbReference type="RefSeq" id="WP_008061270.1">
    <property type="nucleotide sequence ID" value="NZ_AFHG01000048.1"/>
</dbReference>
<comment type="caution">
    <text evidence="1">The sequence shown here is derived from an EMBL/GenBank/DDBJ whole genome shotgun (WGS) entry which is preliminary data.</text>
</comment>
<dbReference type="STRING" id="1000565.METUNv1_02029"/>
<dbReference type="eggNOG" id="COG1819">
    <property type="taxonomic scope" value="Bacteria"/>
</dbReference>
<reference evidence="1 2" key="1">
    <citation type="journal article" date="2011" name="J. Bacteriol.">
        <title>Genome sequence of Methyloversatilis universalis FAM5T, a methylotrophic representative of the order Rhodocyclales.</title>
        <authorList>
            <person name="Kittichotirat W."/>
            <person name="Good N.M."/>
            <person name="Hall R."/>
            <person name="Bringel F."/>
            <person name="Lajus A."/>
            <person name="Medigue C."/>
            <person name="Smalley N.E."/>
            <person name="Beck D."/>
            <person name="Bumgarner R."/>
            <person name="Vuilleumier S."/>
            <person name="Kalyuzhnaya M.G."/>
        </authorList>
    </citation>
    <scope>NUCLEOTIDE SEQUENCE [LARGE SCALE GENOMIC DNA]</scope>
    <source>
        <strain evidence="2">ATCC BAA-1314 / JCM 13912 / FAM5</strain>
    </source>
</reference>
<protein>
    <submittedName>
        <fullName evidence="1">Udp-glucuronosyltransferase protein</fullName>
    </submittedName>
</protein>
<organism evidence="1 2">
    <name type="scientific">Methyloversatilis universalis (strain ATCC BAA-1314 / DSM 25237 / JCM 13912 / CCUG 52030 / FAM5)</name>
    <dbReference type="NCBI Taxonomy" id="1000565"/>
    <lineage>
        <taxon>Bacteria</taxon>
        <taxon>Pseudomonadati</taxon>
        <taxon>Pseudomonadota</taxon>
        <taxon>Betaproteobacteria</taxon>
        <taxon>Nitrosomonadales</taxon>
        <taxon>Sterolibacteriaceae</taxon>
        <taxon>Methyloversatilis</taxon>
    </lineage>
</organism>
<gene>
    <name evidence="1" type="ORF">METUNv1_02029</name>
</gene>
<dbReference type="AlphaFoldDB" id="F5RCM5"/>
<dbReference type="GO" id="GO:0016740">
    <property type="term" value="F:transferase activity"/>
    <property type="evidence" value="ECO:0007669"/>
    <property type="project" value="UniProtKB-KW"/>
</dbReference>
<dbReference type="OrthoDB" id="271062at2"/>
<evidence type="ECO:0000313" key="2">
    <source>
        <dbReference type="Proteomes" id="UP000005019"/>
    </source>
</evidence>
<keyword evidence="2" id="KW-1185">Reference proteome</keyword>
<name>F5RCM5_METUF</name>
<dbReference type="EMBL" id="AFHG01000048">
    <property type="protein sequence ID" value="EGK71805.1"/>
    <property type="molecule type" value="Genomic_DNA"/>
</dbReference>
<accession>F5RCM5</accession>
<dbReference type="SUPFAM" id="SSF53756">
    <property type="entry name" value="UDP-Glycosyltransferase/glycogen phosphorylase"/>
    <property type="match status" value="1"/>
</dbReference>
<dbReference type="Proteomes" id="UP000005019">
    <property type="component" value="Unassembled WGS sequence"/>
</dbReference>
<proteinExistence type="predicted"/>